<dbReference type="PANTHER" id="PTHR46124">
    <property type="entry name" value="D-AMINOACYL-TRNA DEACYLASE"/>
    <property type="match status" value="1"/>
</dbReference>
<accession>W0DEQ6</accession>
<dbReference type="SUPFAM" id="SSF51556">
    <property type="entry name" value="Metallo-dependent hydrolases"/>
    <property type="match status" value="1"/>
</dbReference>
<evidence type="ECO:0000313" key="6">
    <source>
        <dbReference type="Proteomes" id="UP000005289"/>
    </source>
</evidence>
<dbReference type="Proteomes" id="UP000005289">
    <property type="component" value="Chromosome"/>
</dbReference>
<feature type="binding site" evidence="4">
    <location>
        <position position="91"/>
    </location>
    <ligand>
        <name>a divalent metal cation</name>
        <dbReference type="ChEBI" id="CHEBI:60240"/>
        <label>1</label>
    </ligand>
</feature>
<comment type="similarity">
    <text evidence="1">Belongs to the metallo-dependent hydrolases superfamily. TatD-type hydrolase family.</text>
</comment>
<dbReference type="STRING" id="713585.THITH_01235"/>
<evidence type="ECO:0000256" key="1">
    <source>
        <dbReference type="ARBA" id="ARBA00009275"/>
    </source>
</evidence>
<dbReference type="EMBL" id="CP007029">
    <property type="protein sequence ID" value="AHE97124.1"/>
    <property type="molecule type" value="Genomic_DNA"/>
</dbReference>
<dbReference type="PROSITE" id="PS01091">
    <property type="entry name" value="TATD_3"/>
    <property type="match status" value="1"/>
</dbReference>
<keyword evidence="3" id="KW-0378">Hydrolase</keyword>
<dbReference type="KEGG" id="tti:THITH_01235"/>
<evidence type="ECO:0000256" key="3">
    <source>
        <dbReference type="ARBA" id="ARBA00022801"/>
    </source>
</evidence>
<dbReference type="GO" id="GO:0046872">
    <property type="term" value="F:metal ion binding"/>
    <property type="evidence" value="ECO:0007669"/>
    <property type="project" value="UniProtKB-KW"/>
</dbReference>
<dbReference type="InterPro" id="IPR001130">
    <property type="entry name" value="TatD-like"/>
</dbReference>
<dbReference type="Gene3D" id="3.20.20.140">
    <property type="entry name" value="Metal-dependent hydrolases"/>
    <property type="match status" value="1"/>
</dbReference>
<dbReference type="Pfam" id="PF01026">
    <property type="entry name" value="TatD_DNase"/>
    <property type="match status" value="1"/>
</dbReference>
<proteinExistence type="inferred from homology"/>
<evidence type="ECO:0000256" key="4">
    <source>
        <dbReference type="PIRSR" id="PIRSR005902-1"/>
    </source>
</evidence>
<dbReference type="InterPro" id="IPR032466">
    <property type="entry name" value="Metal_Hydrolase"/>
</dbReference>
<feature type="binding site" evidence="4">
    <location>
        <position position="7"/>
    </location>
    <ligand>
        <name>a divalent metal cation</name>
        <dbReference type="ChEBI" id="CHEBI:60240"/>
        <label>1</label>
    </ligand>
</feature>
<protein>
    <submittedName>
        <fullName evidence="5">DNAase</fullName>
    </submittedName>
</protein>
<dbReference type="PROSITE" id="PS01090">
    <property type="entry name" value="TATD_2"/>
    <property type="match status" value="1"/>
</dbReference>
<dbReference type="InterPro" id="IPR018228">
    <property type="entry name" value="DNase_TatD-rel_CS"/>
</dbReference>
<organism evidence="5 6">
    <name type="scientific">Thioalkalivibrio paradoxus ARh 1</name>
    <dbReference type="NCBI Taxonomy" id="713585"/>
    <lineage>
        <taxon>Bacteria</taxon>
        <taxon>Pseudomonadati</taxon>
        <taxon>Pseudomonadota</taxon>
        <taxon>Gammaproteobacteria</taxon>
        <taxon>Chromatiales</taxon>
        <taxon>Ectothiorhodospiraceae</taxon>
        <taxon>Thioalkalivibrio</taxon>
    </lineage>
</organism>
<keyword evidence="2 4" id="KW-0479">Metal-binding</keyword>
<dbReference type="FunFam" id="3.20.20.140:FF:000005">
    <property type="entry name" value="TatD family hydrolase"/>
    <property type="match status" value="1"/>
</dbReference>
<reference evidence="5 6" key="1">
    <citation type="submission" date="2013-12" db="EMBL/GenBank/DDBJ databases">
        <authorList>
            <consortium name="DOE Joint Genome Institute"/>
            <person name="Muyzer G."/>
            <person name="Huntemann M."/>
            <person name="Han J."/>
            <person name="Chen A."/>
            <person name="Kyrpides N."/>
            <person name="Mavromatis K."/>
            <person name="Markowitz V."/>
            <person name="Palaniappan K."/>
            <person name="Ivanova N."/>
            <person name="Schaumberg A."/>
            <person name="Pati A."/>
            <person name="Liolios K."/>
            <person name="Nordberg H.P."/>
            <person name="Cantor M.N."/>
            <person name="Hua S.X."/>
            <person name="Woyke T."/>
        </authorList>
    </citation>
    <scope>NUCLEOTIDE SEQUENCE [LARGE SCALE GENOMIC DNA]</scope>
    <source>
        <strain evidence="5 6">ARh 1</strain>
    </source>
</reference>
<feature type="binding site" evidence="4">
    <location>
        <position position="154"/>
    </location>
    <ligand>
        <name>a divalent metal cation</name>
        <dbReference type="ChEBI" id="CHEBI:60240"/>
        <label>2</label>
    </ligand>
</feature>
<dbReference type="AlphaFoldDB" id="W0DEQ6"/>
<evidence type="ECO:0000313" key="5">
    <source>
        <dbReference type="EMBL" id="AHE97124.1"/>
    </source>
</evidence>
<feature type="binding site" evidence="4">
    <location>
        <position position="5"/>
    </location>
    <ligand>
        <name>a divalent metal cation</name>
        <dbReference type="ChEBI" id="CHEBI:60240"/>
        <label>1</label>
    </ligand>
</feature>
<dbReference type="PIRSF" id="PIRSF005902">
    <property type="entry name" value="DNase_TatD"/>
    <property type="match status" value="1"/>
</dbReference>
<dbReference type="HOGENOM" id="CLU_031506_0_1_6"/>
<dbReference type="CDD" id="cd01310">
    <property type="entry name" value="TatD_DNAse"/>
    <property type="match status" value="1"/>
</dbReference>
<sequence length="263" mass="28126">MIDTHVHLDVEAFDADRDATLARARAAGVTAQVLPAIARGHWPGLARLAAAHADLYPAYGLHPVFVATHADHDVEALDRWLDEHPAVAVGEIGLDAFVPDIAAGLAWDRQRDLFHAQLDVALNHGLPVIIHARRALDSVLKALRARPGVSGIIHSFSGSQQQAEQALGQGFCLGFGGPVTYPRAQRLRRLVAQLPGTALVLETDSPDQPSVSHRGERNEPAFLSEIAACIAALRDAPVDEIARLSSANARRILRLPESAVASA</sequence>
<feature type="binding site" evidence="4">
    <location>
        <position position="131"/>
    </location>
    <ligand>
        <name>a divalent metal cation</name>
        <dbReference type="ChEBI" id="CHEBI:60240"/>
        <label>2</label>
    </ligand>
</feature>
<dbReference type="GO" id="GO:0016788">
    <property type="term" value="F:hydrolase activity, acting on ester bonds"/>
    <property type="evidence" value="ECO:0007669"/>
    <property type="project" value="InterPro"/>
</dbReference>
<name>W0DEQ6_9GAMM</name>
<keyword evidence="6" id="KW-1185">Reference proteome</keyword>
<dbReference type="PROSITE" id="PS01137">
    <property type="entry name" value="TATD_1"/>
    <property type="match status" value="1"/>
</dbReference>
<feature type="binding site" evidence="4">
    <location>
        <position position="204"/>
    </location>
    <ligand>
        <name>a divalent metal cation</name>
        <dbReference type="ChEBI" id="CHEBI:60240"/>
        <label>1</label>
    </ligand>
</feature>
<evidence type="ECO:0000256" key="2">
    <source>
        <dbReference type="ARBA" id="ARBA00022723"/>
    </source>
</evidence>
<gene>
    <name evidence="5" type="ORF">THITH_01235</name>
</gene>
<dbReference type="GO" id="GO:0005829">
    <property type="term" value="C:cytosol"/>
    <property type="evidence" value="ECO:0007669"/>
    <property type="project" value="TreeGrafter"/>
</dbReference>
<dbReference type="PANTHER" id="PTHR46124:SF3">
    <property type="entry name" value="HYDROLASE"/>
    <property type="match status" value="1"/>
</dbReference>